<feature type="coiled-coil region" evidence="1">
    <location>
        <begin position="175"/>
        <end position="229"/>
    </location>
</feature>
<dbReference type="AlphaFoldDB" id="A0A2J6RZT8"/>
<feature type="coiled-coil region" evidence="1">
    <location>
        <begin position="68"/>
        <end position="98"/>
    </location>
</feature>
<reference evidence="2 3" key="1">
    <citation type="submission" date="2016-04" db="EMBL/GenBank/DDBJ databases">
        <title>A degradative enzymes factory behind the ericoid mycorrhizal symbiosis.</title>
        <authorList>
            <consortium name="DOE Joint Genome Institute"/>
            <person name="Martino E."/>
            <person name="Morin E."/>
            <person name="Grelet G."/>
            <person name="Kuo A."/>
            <person name="Kohler A."/>
            <person name="Daghino S."/>
            <person name="Barry K."/>
            <person name="Choi C."/>
            <person name="Cichocki N."/>
            <person name="Clum A."/>
            <person name="Copeland A."/>
            <person name="Hainaut M."/>
            <person name="Haridas S."/>
            <person name="Labutti K."/>
            <person name="Lindquist E."/>
            <person name="Lipzen A."/>
            <person name="Khouja H.-R."/>
            <person name="Murat C."/>
            <person name="Ohm R."/>
            <person name="Olson A."/>
            <person name="Spatafora J."/>
            <person name="Veneault-Fourrey C."/>
            <person name="Henrissat B."/>
            <person name="Grigoriev I."/>
            <person name="Martin F."/>
            <person name="Perotto S."/>
        </authorList>
    </citation>
    <scope>NUCLEOTIDE SEQUENCE [LARGE SCALE GENOMIC DNA]</scope>
    <source>
        <strain evidence="2 3">F</strain>
    </source>
</reference>
<proteinExistence type="predicted"/>
<evidence type="ECO:0000256" key="1">
    <source>
        <dbReference type="SAM" id="Coils"/>
    </source>
</evidence>
<gene>
    <name evidence="2" type="ORF">L207DRAFT_525399</name>
</gene>
<dbReference type="OrthoDB" id="3560923at2759"/>
<sequence>MSSVNASPFMAPATKIEAAEEPTCMATSIDLNEWGEVENGHHDYILDDEPAPKPKVLLPTVTNGIINLSTVQRLQEKLENAEMELRRNKETADQDQKALRLKMQASADEALQTLIDEMRSKHRLELVQIKNDLRREKSRELSPEQVLDLLEHPVVLAKMNKRIRDSNVEERNKLEAQFQERVDKAKKQLSEFEIQEMLQSNPTAIAIFNETLKKQLDVAKKSLSDLEIREMLQSNTLLKEIFSSNLNKHVEIEKKLEAHFQERIETAKTQMSDAEIRALFTSNPAAIAIFNIKLNEHPEVSKGKITAVLNAESEGKPQSTGTAPAGGKVDVSISEKKTLSLSPAISTPAFPTAIKEEFSFGVGVSRLTTPFRYSVAPLASSPKTASPVVFGASCIPRSPLEVLSSTCSSPNIQRHLSPNSEIGSEEKAKVATDIQARFKRLRDMVDVGGIEGGLKKIRKDENT</sequence>
<name>A0A2J6RZT8_HYAVF</name>
<organism evidence="2 3">
    <name type="scientific">Hyaloscypha variabilis (strain UAMH 11265 / GT02V1 / F)</name>
    <name type="common">Meliniomyces variabilis</name>
    <dbReference type="NCBI Taxonomy" id="1149755"/>
    <lineage>
        <taxon>Eukaryota</taxon>
        <taxon>Fungi</taxon>
        <taxon>Dikarya</taxon>
        <taxon>Ascomycota</taxon>
        <taxon>Pezizomycotina</taxon>
        <taxon>Leotiomycetes</taxon>
        <taxon>Helotiales</taxon>
        <taxon>Hyaloscyphaceae</taxon>
        <taxon>Hyaloscypha</taxon>
        <taxon>Hyaloscypha variabilis</taxon>
    </lineage>
</organism>
<evidence type="ECO:0000313" key="2">
    <source>
        <dbReference type="EMBL" id="PMD44029.1"/>
    </source>
</evidence>
<accession>A0A2J6RZT8</accession>
<dbReference type="EMBL" id="KZ613941">
    <property type="protein sequence ID" value="PMD44029.1"/>
    <property type="molecule type" value="Genomic_DNA"/>
</dbReference>
<keyword evidence="1" id="KW-0175">Coiled coil</keyword>
<dbReference type="Proteomes" id="UP000235786">
    <property type="component" value="Unassembled WGS sequence"/>
</dbReference>
<keyword evidence="3" id="KW-1185">Reference proteome</keyword>
<protein>
    <submittedName>
        <fullName evidence="2">Uncharacterized protein</fullName>
    </submittedName>
</protein>
<evidence type="ECO:0000313" key="3">
    <source>
        <dbReference type="Proteomes" id="UP000235786"/>
    </source>
</evidence>